<dbReference type="OrthoDB" id="1451537at2"/>
<protein>
    <submittedName>
        <fullName evidence="1">Uncharacterized protein</fullName>
    </submittedName>
</protein>
<reference evidence="2" key="1">
    <citation type="submission" date="2017-01" db="EMBL/GenBank/DDBJ databases">
        <authorList>
            <person name="Varghese N."/>
            <person name="Submissions S."/>
        </authorList>
    </citation>
    <scope>NUCLEOTIDE SEQUENCE [LARGE SCALE GENOMIC DNA]</scope>
    <source>
        <strain evidence="2">DSM 15366</strain>
    </source>
</reference>
<evidence type="ECO:0000313" key="1">
    <source>
        <dbReference type="EMBL" id="SIR18191.1"/>
    </source>
</evidence>
<dbReference type="Proteomes" id="UP000186953">
    <property type="component" value="Unassembled WGS sequence"/>
</dbReference>
<proteinExistence type="predicted"/>
<accession>A0A1N6YUX6</accession>
<dbReference type="AlphaFoldDB" id="A0A1N6YUX6"/>
<keyword evidence="2" id="KW-1185">Reference proteome</keyword>
<gene>
    <name evidence="1" type="ORF">SAMN05421797_107149</name>
</gene>
<dbReference type="EMBL" id="FTMA01000007">
    <property type="protein sequence ID" value="SIR18191.1"/>
    <property type="molecule type" value="Genomic_DNA"/>
</dbReference>
<sequence>MKSRNLMDFALDKKKIKPKDFALSEVESKRYFTSVLLTSKPLIAKLLIIMNRLDNLNLPKIFSLIWYDKAPDIIGSKFGSPRKMYEILSEHPDGFCKSDQLVPLWENNGHELTGYLENENLYISWAYEDGPNDYEVLSNSYKGLLGHIFRSFLYSKSEAELKELGQLFELQDIEGLIDFRNNNEKWEDEIVSFLESGYQKEEK</sequence>
<name>A0A1N6YUX6_9FLAO</name>
<organism evidence="1 2">
    <name type="scientific">Maribacter ulvicola</name>
    <dbReference type="NCBI Taxonomy" id="228959"/>
    <lineage>
        <taxon>Bacteria</taxon>
        <taxon>Pseudomonadati</taxon>
        <taxon>Bacteroidota</taxon>
        <taxon>Flavobacteriia</taxon>
        <taxon>Flavobacteriales</taxon>
        <taxon>Flavobacteriaceae</taxon>
        <taxon>Maribacter</taxon>
    </lineage>
</organism>
<evidence type="ECO:0000313" key="2">
    <source>
        <dbReference type="Proteomes" id="UP000186953"/>
    </source>
</evidence>
<dbReference type="RefSeq" id="WP_143744192.1">
    <property type="nucleotide sequence ID" value="NZ_FTMA01000007.1"/>
</dbReference>